<sequence length="181" mass="20028">MAPTGTIPASKLVTLFNNTCLAQYPDVQAVRTTFERAGLKDITYEEQDPALGNWIYSDDDGELSATIGTTVVHWSGLGGGGVEYDSRCEVSGILINPESIDLALEDLGTSLELDTTRNFSFDNQNRRGGILEHDGARYRIHFGQPIKVKRAQNGEIPLECNGVDRCRVWDRARLTIRPTDQ</sequence>
<keyword evidence="2" id="KW-1185">Reference proteome</keyword>
<name>A0A1M5Q6J1_9RHOB</name>
<evidence type="ECO:0000313" key="1">
    <source>
        <dbReference type="EMBL" id="SHH09877.1"/>
    </source>
</evidence>
<dbReference type="OrthoDB" id="9838417at2"/>
<dbReference type="Proteomes" id="UP000184074">
    <property type="component" value="Unassembled WGS sequence"/>
</dbReference>
<accession>A0A1M5Q6J1</accession>
<protein>
    <submittedName>
        <fullName evidence="1">Uncharacterized protein</fullName>
    </submittedName>
</protein>
<dbReference type="RefSeq" id="WP_072900842.1">
    <property type="nucleotide sequence ID" value="NZ_FQXB01000002.1"/>
</dbReference>
<gene>
    <name evidence="1" type="ORF">SAMN05444003_2087</name>
</gene>
<evidence type="ECO:0000313" key="2">
    <source>
        <dbReference type="Proteomes" id="UP000184074"/>
    </source>
</evidence>
<reference evidence="1 2" key="1">
    <citation type="submission" date="2016-11" db="EMBL/GenBank/DDBJ databases">
        <authorList>
            <person name="Jaros S."/>
            <person name="Januszkiewicz K."/>
            <person name="Wedrychowicz H."/>
        </authorList>
    </citation>
    <scope>NUCLEOTIDE SEQUENCE [LARGE SCALE GENOMIC DNA]</scope>
    <source>
        <strain evidence="1 2">DSM 28715</strain>
    </source>
</reference>
<dbReference type="EMBL" id="FQXB01000002">
    <property type="protein sequence ID" value="SHH09877.1"/>
    <property type="molecule type" value="Genomic_DNA"/>
</dbReference>
<organism evidence="1 2">
    <name type="scientific">Cognatiyoonia sediminum</name>
    <dbReference type="NCBI Taxonomy" id="1508389"/>
    <lineage>
        <taxon>Bacteria</taxon>
        <taxon>Pseudomonadati</taxon>
        <taxon>Pseudomonadota</taxon>
        <taxon>Alphaproteobacteria</taxon>
        <taxon>Rhodobacterales</taxon>
        <taxon>Paracoccaceae</taxon>
        <taxon>Cognatiyoonia</taxon>
    </lineage>
</organism>
<proteinExistence type="predicted"/>
<dbReference type="AlphaFoldDB" id="A0A1M5Q6J1"/>